<name>A0A5N6N843_9ASTR</name>
<dbReference type="AlphaFoldDB" id="A0A5N6N843"/>
<organism evidence="1 2">
    <name type="scientific">Mikania micrantha</name>
    <name type="common">bitter vine</name>
    <dbReference type="NCBI Taxonomy" id="192012"/>
    <lineage>
        <taxon>Eukaryota</taxon>
        <taxon>Viridiplantae</taxon>
        <taxon>Streptophyta</taxon>
        <taxon>Embryophyta</taxon>
        <taxon>Tracheophyta</taxon>
        <taxon>Spermatophyta</taxon>
        <taxon>Magnoliopsida</taxon>
        <taxon>eudicotyledons</taxon>
        <taxon>Gunneridae</taxon>
        <taxon>Pentapetalae</taxon>
        <taxon>asterids</taxon>
        <taxon>campanulids</taxon>
        <taxon>Asterales</taxon>
        <taxon>Asteraceae</taxon>
        <taxon>Asteroideae</taxon>
        <taxon>Heliantheae alliance</taxon>
        <taxon>Eupatorieae</taxon>
        <taxon>Mikania</taxon>
    </lineage>
</organism>
<gene>
    <name evidence="1" type="ORF">E3N88_26012</name>
</gene>
<keyword evidence="2" id="KW-1185">Reference proteome</keyword>
<reference evidence="1 2" key="1">
    <citation type="submission" date="2019-05" db="EMBL/GenBank/DDBJ databases">
        <title>Mikania micrantha, genome provides insights into the molecular mechanism of rapid growth.</title>
        <authorList>
            <person name="Liu B."/>
        </authorList>
    </citation>
    <scope>NUCLEOTIDE SEQUENCE [LARGE SCALE GENOMIC DNA]</scope>
    <source>
        <strain evidence="1">NLD-2019</strain>
        <tissue evidence="1">Leaf</tissue>
    </source>
</reference>
<dbReference type="Proteomes" id="UP000326396">
    <property type="component" value="Linkage Group LG3"/>
</dbReference>
<evidence type="ECO:0000313" key="1">
    <source>
        <dbReference type="EMBL" id="KAD4385843.1"/>
    </source>
</evidence>
<proteinExistence type="predicted"/>
<comment type="caution">
    <text evidence="1">The sequence shown here is derived from an EMBL/GenBank/DDBJ whole genome shotgun (WGS) entry which is preliminary data.</text>
</comment>
<dbReference type="EMBL" id="SZYD01000013">
    <property type="protein sequence ID" value="KAD4385843.1"/>
    <property type="molecule type" value="Genomic_DNA"/>
</dbReference>
<evidence type="ECO:0000313" key="2">
    <source>
        <dbReference type="Proteomes" id="UP000326396"/>
    </source>
</evidence>
<accession>A0A5N6N843</accession>
<sequence length="124" mass="14484">MRETVNVGENRVRNGVTDCPESRNEDKIEKWTKMAWGDHRLAWGGTPDVSKTENWVKKSDFIWKSYLVAFLRRLHQLRRKSSIQSLKSSILKPFDRVDRTRERFCKSGSSFYTQNSVRIGNGSC</sequence>
<protein>
    <submittedName>
        <fullName evidence="1">Uncharacterized protein</fullName>
    </submittedName>
</protein>